<protein>
    <submittedName>
        <fullName evidence="1">Uncharacterized protein</fullName>
    </submittedName>
</protein>
<evidence type="ECO:0000313" key="2">
    <source>
        <dbReference type="Proteomes" id="UP000054560"/>
    </source>
</evidence>
<organism evidence="1 2">
    <name type="scientific">Sphaeroforma arctica JP610</name>
    <dbReference type="NCBI Taxonomy" id="667725"/>
    <lineage>
        <taxon>Eukaryota</taxon>
        <taxon>Ichthyosporea</taxon>
        <taxon>Ichthyophonida</taxon>
        <taxon>Sphaeroforma</taxon>
    </lineage>
</organism>
<keyword evidence="2" id="KW-1185">Reference proteome</keyword>
<dbReference type="GeneID" id="25912513"/>
<evidence type="ECO:0000313" key="1">
    <source>
        <dbReference type="EMBL" id="KNC75467.1"/>
    </source>
</evidence>
<proteinExistence type="predicted"/>
<feature type="non-terminal residue" evidence="1">
    <location>
        <position position="1"/>
    </location>
</feature>
<dbReference type="EMBL" id="KQ243607">
    <property type="protein sequence ID" value="KNC75467.1"/>
    <property type="molecule type" value="Genomic_DNA"/>
</dbReference>
<accession>A0A0L0FFB1</accession>
<sequence>VAYNAKTGEKVNIHDLNSIQDQIDRLGSAKIDVIDPLDIEEDENKVVRESQNGRIKGRDINVALLAERCVVCGCLRVIVGACKEVWVCIIHS</sequence>
<reference evidence="1 2" key="1">
    <citation type="submission" date="2011-02" db="EMBL/GenBank/DDBJ databases">
        <title>The Genome Sequence of Sphaeroforma arctica JP610.</title>
        <authorList>
            <consortium name="The Broad Institute Genome Sequencing Platform"/>
            <person name="Russ C."/>
            <person name="Cuomo C."/>
            <person name="Young S.K."/>
            <person name="Zeng Q."/>
            <person name="Gargeya S."/>
            <person name="Alvarado L."/>
            <person name="Berlin A."/>
            <person name="Chapman S.B."/>
            <person name="Chen Z."/>
            <person name="Freedman E."/>
            <person name="Gellesch M."/>
            <person name="Goldberg J."/>
            <person name="Griggs A."/>
            <person name="Gujja S."/>
            <person name="Heilman E."/>
            <person name="Heiman D."/>
            <person name="Howarth C."/>
            <person name="Mehta T."/>
            <person name="Neiman D."/>
            <person name="Pearson M."/>
            <person name="Roberts A."/>
            <person name="Saif S."/>
            <person name="Shea T."/>
            <person name="Shenoy N."/>
            <person name="Sisk P."/>
            <person name="Stolte C."/>
            <person name="Sykes S."/>
            <person name="White J."/>
            <person name="Yandava C."/>
            <person name="Burger G."/>
            <person name="Gray M.W."/>
            <person name="Holland P.W.H."/>
            <person name="King N."/>
            <person name="Lang F.B.F."/>
            <person name="Roger A.J."/>
            <person name="Ruiz-Trillo I."/>
            <person name="Haas B."/>
            <person name="Nusbaum C."/>
            <person name="Birren B."/>
        </authorList>
    </citation>
    <scope>NUCLEOTIDE SEQUENCE [LARGE SCALE GENOMIC DNA]</scope>
    <source>
        <strain evidence="1 2">JP610</strain>
    </source>
</reference>
<name>A0A0L0FFB1_9EUKA</name>
<dbReference type="Proteomes" id="UP000054560">
    <property type="component" value="Unassembled WGS sequence"/>
</dbReference>
<dbReference type="RefSeq" id="XP_014149369.1">
    <property type="nucleotide sequence ID" value="XM_014293894.1"/>
</dbReference>
<dbReference type="AlphaFoldDB" id="A0A0L0FFB1"/>
<gene>
    <name evidence="1" type="ORF">SARC_12009</name>
</gene>